<dbReference type="Proteomes" id="UP000653045">
    <property type="component" value="Unassembled WGS sequence"/>
</dbReference>
<keyword evidence="1" id="KW-1133">Transmembrane helix</keyword>
<evidence type="ECO:0000256" key="1">
    <source>
        <dbReference type="SAM" id="Phobius"/>
    </source>
</evidence>
<protein>
    <recommendedName>
        <fullName evidence="4">DUF3796 domain-containing protein</fullName>
    </recommendedName>
</protein>
<feature type="transmembrane region" description="Helical" evidence="1">
    <location>
        <begin position="7"/>
        <end position="24"/>
    </location>
</feature>
<evidence type="ECO:0008006" key="4">
    <source>
        <dbReference type="Google" id="ProtNLM"/>
    </source>
</evidence>
<feature type="transmembrane region" description="Helical" evidence="1">
    <location>
        <begin position="36"/>
        <end position="55"/>
    </location>
</feature>
<feature type="transmembrane region" description="Helical" evidence="1">
    <location>
        <begin position="143"/>
        <end position="165"/>
    </location>
</feature>
<dbReference type="EMBL" id="JAENBO010000005">
    <property type="protein sequence ID" value="MBJ8326308.1"/>
    <property type="molecule type" value="Genomic_DNA"/>
</dbReference>
<feature type="transmembrane region" description="Helical" evidence="1">
    <location>
        <begin position="76"/>
        <end position="92"/>
    </location>
</feature>
<organism evidence="2 3">
    <name type="scientific">Streptococcus pacificus</name>
    <dbReference type="NCBI Taxonomy" id="2740577"/>
    <lineage>
        <taxon>Bacteria</taxon>
        <taxon>Bacillati</taxon>
        <taxon>Bacillota</taxon>
        <taxon>Bacilli</taxon>
        <taxon>Lactobacillales</taxon>
        <taxon>Streptococcaceae</taxon>
        <taxon>Streptococcus</taxon>
    </lineage>
</organism>
<feature type="transmembrane region" description="Helical" evidence="1">
    <location>
        <begin position="171"/>
        <end position="190"/>
    </location>
</feature>
<keyword evidence="1" id="KW-0812">Transmembrane</keyword>
<accession>A0ABS0ZK89</accession>
<name>A0ABS0ZK89_9STRE</name>
<feature type="transmembrane region" description="Helical" evidence="1">
    <location>
        <begin position="104"/>
        <end position="122"/>
    </location>
</feature>
<gene>
    <name evidence="2" type="ORF">JHK62_06435</name>
</gene>
<sequence length="194" mass="21732">MKNFKTALILIMLIIFLVIDYQIFFGQNALSWLAKWLIVGIISIGEGVSIATILMMTSNDVGRKRTFGIAEKLHSILVILSTIIYTIGVWASTPSIGTHYVKEIFLGLGLLVQLVFLLYFVFKKTKEKPDERFISNLAKTATIMFVISLIVLFTLAMVLALTGSITVFSGYLFVLVGLLVLLFAAIFFFFEKWG</sequence>
<reference evidence="2 3" key="1">
    <citation type="journal article" date="2021" name="Int. J. Syst. Evol. Microbiol.">
        <title>Streptococcus vicugnae sp. nov., isolated from faeces of alpacas (Vicugna pacos) and cattle (Bos taurus), Streptococcus zalophi sp. nov., and Streptococcus pacificus sp. nov., isolated from respiratory tract of California sea lions (Zalophus californianus).</title>
        <authorList>
            <person name="Volokhov D.V."/>
            <person name="Zagorodnyaya T.A."/>
            <person name="Shen Z."/>
            <person name="Blom J."/>
            <person name="Furtak V.A."/>
            <person name="Eisenberg T."/>
            <person name="Fan P."/>
            <person name="Jeong K.C."/>
            <person name="Gao Y."/>
            <person name="Zhang S."/>
            <person name="Amselle M."/>
        </authorList>
    </citation>
    <scope>NUCLEOTIDE SEQUENCE [LARGE SCALE GENOMIC DNA]</scope>
    <source>
        <strain evidence="2 3">CSL7591</strain>
    </source>
</reference>
<dbReference type="RefSeq" id="WP_199575948.1">
    <property type="nucleotide sequence ID" value="NZ_JAENBO010000005.1"/>
</dbReference>
<comment type="caution">
    <text evidence="2">The sequence shown here is derived from an EMBL/GenBank/DDBJ whole genome shotgun (WGS) entry which is preliminary data.</text>
</comment>
<evidence type="ECO:0000313" key="3">
    <source>
        <dbReference type="Proteomes" id="UP000653045"/>
    </source>
</evidence>
<evidence type="ECO:0000313" key="2">
    <source>
        <dbReference type="EMBL" id="MBJ8326308.1"/>
    </source>
</evidence>
<keyword evidence="3" id="KW-1185">Reference proteome</keyword>
<proteinExistence type="predicted"/>
<keyword evidence="1" id="KW-0472">Membrane</keyword>